<comment type="caution">
    <text evidence="3">The sequence shown here is derived from an EMBL/GenBank/DDBJ whole genome shotgun (WGS) entry which is preliminary data.</text>
</comment>
<dbReference type="SUPFAM" id="SSF51430">
    <property type="entry name" value="NAD(P)-linked oxidoreductase"/>
    <property type="match status" value="1"/>
</dbReference>
<proteinExistence type="predicted"/>
<reference evidence="3 4" key="1">
    <citation type="submission" date="2019-02" db="EMBL/GenBank/DDBJ databases">
        <title>Kribbella capetownensis sp. nov. and Kribbella speibonae sp. nov., isolated from soil.</title>
        <authorList>
            <person name="Curtis S.M."/>
            <person name="Norton I."/>
            <person name="Everest G.J."/>
            <person name="Meyers P.R."/>
        </authorList>
    </citation>
    <scope>NUCLEOTIDE SEQUENCE [LARGE SCALE GENOMIC DNA]</scope>
    <source>
        <strain evidence="3 4">KCTC 29219</strain>
    </source>
</reference>
<dbReference type="AlphaFoldDB" id="A0A4R0HBF0"/>
<gene>
    <name evidence="3" type="ORF">E0H45_14475</name>
</gene>
<evidence type="ECO:0000259" key="2">
    <source>
        <dbReference type="Pfam" id="PF00248"/>
    </source>
</evidence>
<accession>A0A4R0HBF0</accession>
<dbReference type="CDD" id="cd19078">
    <property type="entry name" value="AKR_AKR13C1_2"/>
    <property type="match status" value="1"/>
</dbReference>
<name>A0A4R0HBF0_9ACTN</name>
<dbReference type="InterPro" id="IPR050791">
    <property type="entry name" value="Aldo-Keto_reductase"/>
</dbReference>
<dbReference type="Pfam" id="PF00248">
    <property type="entry name" value="Aldo_ket_red"/>
    <property type="match status" value="1"/>
</dbReference>
<dbReference type="Gene3D" id="3.20.20.100">
    <property type="entry name" value="NADP-dependent oxidoreductase domain"/>
    <property type="match status" value="1"/>
</dbReference>
<dbReference type="PANTHER" id="PTHR43625:SF77">
    <property type="entry name" value="ALDO-KETO REDUCTASE"/>
    <property type="match status" value="1"/>
</dbReference>
<dbReference type="RefSeq" id="WP_131337862.1">
    <property type="nucleotide sequence ID" value="NZ_SJJZ01000002.1"/>
</dbReference>
<evidence type="ECO:0000313" key="3">
    <source>
        <dbReference type="EMBL" id="TCC07218.1"/>
    </source>
</evidence>
<keyword evidence="1" id="KW-0560">Oxidoreductase</keyword>
<organism evidence="3 4">
    <name type="scientific">Kribbella soli</name>
    <dbReference type="NCBI Taxonomy" id="1124743"/>
    <lineage>
        <taxon>Bacteria</taxon>
        <taxon>Bacillati</taxon>
        <taxon>Actinomycetota</taxon>
        <taxon>Actinomycetes</taxon>
        <taxon>Propionibacteriales</taxon>
        <taxon>Kribbellaceae</taxon>
        <taxon>Kribbella</taxon>
    </lineage>
</organism>
<dbReference type="PANTHER" id="PTHR43625">
    <property type="entry name" value="AFLATOXIN B1 ALDEHYDE REDUCTASE"/>
    <property type="match status" value="1"/>
</dbReference>
<dbReference type="InterPro" id="IPR023210">
    <property type="entry name" value="NADP_OxRdtase_dom"/>
</dbReference>
<protein>
    <submittedName>
        <fullName evidence="3">Aldo/keto reductase</fullName>
    </submittedName>
</protein>
<keyword evidence="4" id="KW-1185">Reference proteome</keyword>
<sequence length="329" mass="35288">MHTRTLGQGLEVSAVGLGCMGMSQSYGPNPGDRDDMIGVIRYAVESAGVTFFDTAEVYGPYVNEELVGEALAPLRDQVVIATKFGWNIQDGKMLGTNSRPEQIRRVADESLQRLGIDVIDLFYQHRVDPDVPIEDVAGAVAELVQAGKVRHFGLSEAGADTIRRAHAVHPVTAVQSEYSLWTRDPEPEVLPACAELGIGFVPFSPLGKGFLTGTVSTSTEFTAGDIRSRVPRFEAGNLTANEALVAYVRALAEPKGCTPGQIALAWLLAQHPWIVPIPGTRRRPRIDENTGATQVALSADEIADLDALAARIGVQGDRYNPAGMAMVGL</sequence>
<dbReference type="Proteomes" id="UP000292346">
    <property type="component" value="Unassembled WGS sequence"/>
</dbReference>
<dbReference type="GO" id="GO:0005737">
    <property type="term" value="C:cytoplasm"/>
    <property type="evidence" value="ECO:0007669"/>
    <property type="project" value="TreeGrafter"/>
</dbReference>
<dbReference type="OrthoDB" id="3664926at2"/>
<evidence type="ECO:0000256" key="1">
    <source>
        <dbReference type="ARBA" id="ARBA00023002"/>
    </source>
</evidence>
<evidence type="ECO:0000313" key="4">
    <source>
        <dbReference type="Proteomes" id="UP000292346"/>
    </source>
</evidence>
<dbReference type="GO" id="GO:0016491">
    <property type="term" value="F:oxidoreductase activity"/>
    <property type="evidence" value="ECO:0007669"/>
    <property type="project" value="UniProtKB-KW"/>
</dbReference>
<feature type="domain" description="NADP-dependent oxidoreductase" evidence="2">
    <location>
        <begin position="15"/>
        <end position="309"/>
    </location>
</feature>
<dbReference type="InterPro" id="IPR036812">
    <property type="entry name" value="NAD(P)_OxRdtase_dom_sf"/>
</dbReference>
<dbReference type="EMBL" id="SJJZ01000002">
    <property type="protein sequence ID" value="TCC07218.1"/>
    <property type="molecule type" value="Genomic_DNA"/>
</dbReference>